<dbReference type="InterPro" id="IPR000259">
    <property type="entry name" value="Adhesion_dom_fimbrial"/>
</dbReference>
<name>A0ABY3ELS1_9BURK</name>
<dbReference type="InterPro" id="IPR036937">
    <property type="entry name" value="Adhesion_dom_fimbrial_sf"/>
</dbReference>
<dbReference type="EMBL" id="VCIZ01000009">
    <property type="protein sequence ID" value="TSP11712.1"/>
    <property type="molecule type" value="Genomic_DNA"/>
</dbReference>
<dbReference type="Pfam" id="PF00419">
    <property type="entry name" value="Fimbrial"/>
    <property type="match status" value="1"/>
</dbReference>
<sequence>MAPRNRPARFLTCCRRWKAASPASSQWSISRASDGAPHSLCLYSGSSMKKILRLVVIWLISQMAATAYAVECASDSMTFVDVLSSQFNVPANSQEGTVLWQEQWPSVRFTCTNAKISEEISFWVNPDRLVLGAGVEPAIIFNGRTYTAISGNVGTGVFIKPGETRTFTLSYTVAIIRKGVVPPSGVTAVSSYPMFQMDGAGGLNYQRGLNFRHVVTGGTFHYAVGGCKLQTGSATKAVSLPATPMINTVGGTAGATDFSIRATCDNLANKVSFQFSGPTDPADARQFRNTAPQGAQNIAINLVAPYNGITIPAQGGAAAIREASVSAGTATLNLRASYIRTASPATAGPVSAQAEVTVTYN</sequence>
<evidence type="ECO:0000256" key="2">
    <source>
        <dbReference type="ARBA" id="ARBA00006671"/>
    </source>
</evidence>
<accession>A0ABY3ELS1</accession>
<dbReference type="InterPro" id="IPR008966">
    <property type="entry name" value="Adhesion_dom_sf"/>
</dbReference>
<evidence type="ECO:0000256" key="1">
    <source>
        <dbReference type="ARBA" id="ARBA00004561"/>
    </source>
</evidence>
<dbReference type="PANTHER" id="PTHR33420:SF14">
    <property type="entry name" value="TYPE 1 FIMBRIN D-MANNOSE SPECIFIC ADHESIN"/>
    <property type="match status" value="1"/>
</dbReference>
<comment type="subcellular location">
    <subcellularLocation>
        <location evidence="1">Fimbrium</location>
    </subcellularLocation>
</comment>
<evidence type="ECO:0000313" key="6">
    <source>
        <dbReference type="Proteomes" id="UP000318943"/>
    </source>
</evidence>
<comment type="similarity">
    <text evidence="2">Belongs to the fimbrial protein family.</text>
</comment>
<reference evidence="5 6" key="1">
    <citation type="submission" date="2019-05" db="EMBL/GenBank/DDBJ databases">
        <title>Whole genome sequence analysis of Cupriavidus campinensis S14E4C strain.</title>
        <authorList>
            <person name="Abbaszade G."/>
            <person name="Szabo A."/>
            <person name="Toumi M."/>
            <person name="Toth E."/>
        </authorList>
    </citation>
    <scope>NUCLEOTIDE SEQUENCE [LARGE SCALE GENOMIC DNA]</scope>
    <source>
        <strain evidence="5 6">S14E4C</strain>
    </source>
</reference>
<evidence type="ECO:0000313" key="5">
    <source>
        <dbReference type="EMBL" id="TSP11712.1"/>
    </source>
</evidence>
<feature type="domain" description="Fimbrial-type adhesion" evidence="4">
    <location>
        <begin position="226"/>
        <end position="360"/>
    </location>
</feature>
<evidence type="ECO:0000256" key="3">
    <source>
        <dbReference type="ARBA" id="ARBA00023263"/>
    </source>
</evidence>
<dbReference type="Gene3D" id="2.60.40.1090">
    <property type="entry name" value="Fimbrial-type adhesion domain"/>
    <property type="match status" value="1"/>
</dbReference>
<dbReference type="SUPFAM" id="SSF49401">
    <property type="entry name" value="Bacterial adhesins"/>
    <property type="match status" value="1"/>
</dbReference>
<dbReference type="PANTHER" id="PTHR33420">
    <property type="entry name" value="FIMBRIAL SUBUNIT ELFA-RELATED"/>
    <property type="match status" value="1"/>
</dbReference>
<evidence type="ECO:0000259" key="4">
    <source>
        <dbReference type="Pfam" id="PF00419"/>
    </source>
</evidence>
<proteinExistence type="inferred from homology"/>
<protein>
    <submittedName>
        <fullName evidence="5">Type 1 fimbrial protein</fullName>
    </submittedName>
</protein>
<dbReference type="Proteomes" id="UP000318943">
    <property type="component" value="Unassembled WGS sequence"/>
</dbReference>
<dbReference type="InterPro" id="IPR050263">
    <property type="entry name" value="Bact_Fimbrial_Adh_Pro"/>
</dbReference>
<organism evidence="5 6">
    <name type="scientific">Cupriavidus campinensis</name>
    <dbReference type="NCBI Taxonomy" id="151783"/>
    <lineage>
        <taxon>Bacteria</taxon>
        <taxon>Pseudomonadati</taxon>
        <taxon>Pseudomonadota</taxon>
        <taxon>Betaproteobacteria</taxon>
        <taxon>Burkholderiales</taxon>
        <taxon>Burkholderiaceae</taxon>
        <taxon>Cupriavidus</taxon>
    </lineage>
</organism>
<gene>
    <name evidence="5" type="ORF">FGG12_16620</name>
</gene>
<comment type="caution">
    <text evidence="5">The sequence shown here is derived from an EMBL/GenBank/DDBJ whole genome shotgun (WGS) entry which is preliminary data.</text>
</comment>
<keyword evidence="6" id="KW-1185">Reference proteome</keyword>
<keyword evidence="3" id="KW-0281">Fimbrium</keyword>